<dbReference type="InterPro" id="IPR009057">
    <property type="entry name" value="Homeodomain-like_sf"/>
</dbReference>
<dbReference type="PROSITE" id="PS01081">
    <property type="entry name" value="HTH_TETR_1"/>
    <property type="match status" value="1"/>
</dbReference>
<name>A0A1G8R0S0_9BACI</name>
<accession>A0A1G8R0S0</accession>
<feature type="DNA-binding region" description="H-T-H motif" evidence="4">
    <location>
        <begin position="34"/>
        <end position="53"/>
    </location>
</feature>
<sequence length="203" mass="23230">MAPKMSDHYKQKRRKDILEAAEKIFIEKGYEHTTIKDIYEEVGLSRGGVYQYFSNKRDLFESLIGDKLEDIYQLTADALEDGEDPWTLLKKRMFGEEQHPSEYNDSLAPVVLEFFVSGRTDESLSVYARDRYHLGVSMYENIIQQGESQGIFTPRFSPGTIARAIISFSDGIAVDSALAGEEVQSKEQSELLFDMIQYMLGIR</sequence>
<dbReference type="Pfam" id="PF17922">
    <property type="entry name" value="TetR_C_17"/>
    <property type="match status" value="1"/>
</dbReference>
<evidence type="ECO:0000256" key="1">
    <source>
        <dbReference type="ARBA" id="ARBA00023015"/>
    </source>
</evidence>
<keyword evidence="1" id="KW-0805">Transcription regulation</keyword>
<keyword evidence="2 4" id="KW-0238">DNA-binding</keyword>
<dbReference type="Gene3D" id="1.10.10.60">
    <property type="entry name" value="Homeodomain-like"/>
    <property type="match status" value="1"/>
</dbReference>
<protein>
    <submittedName>
        <fullName evidence="6">DNA-binding transcriptional regulator, AcrR family</fullName>
    </submittedName>
</protein>
<evidence type="ECO:0000256" key="3">
    <source>
        <dbReference type="ARBA" id="ARBA00023163"/>
    </source>
</evidence>
<reference evidence="7" key="1">
    <citation type="submission" date="2016-10" db="EMBL/GenBank/DDBJ databases">
        <authorList>
            <person name="Varghese N."/>
            <person name="Submissions S."/>
        </authorList>
    </citation>
    <scope>NUCLEOTIDE SEQUENCE [LARGE SCALE GENOMIC DNA]</scope>
    <source>
        <strain evidence="7">DSM 4771</strain>
    </source>
</reference>
<dbReference type="GO" id="GO:0003677">
    <property type="term" value="F:DNA binding"/>
    <property type="evidence" value="ECO:0007669"/>
    <property type="project" value="UniProtKB-UniRule"/>
</dbReference>
<dbReference type="InterPro" id="IPR036271">
    <property type="entry name" value="Tet_transcr_reg_TetR-rel_C_sf"/>
</dbReference>
<dbReference type="PANTHER" id="PTHR47506">
    <property type="entry name" value="TRANSCRIPTIONAL REGULATORY PROTEIN"/>
    <property type="match status" value="1"/>
</dbReference>
<evidence type="ECO:0000256" key="2">
    <source>
        <dbReference type="ARBA" id="ARBA00023125"/>
    </source>
</evidence>
<evidence type="ECO:0000259" key="5">
    <source>
        <dbReference type="PROSITE" id="PS50977"/>
    </source>
</evidence>
<dbReference type="Pfam" id="PF00440">
    <property type="entry name" value="TetR_N"/>
    <property type="match status" value="1"/>
</dbReference>
<dbReference type="PROSITE" id="PS50977">
    <property type="entry name" value="HTH_TETR_2"/>
    <property type="match status" value="1"/>
</dbReference>
<evidence type="ECO:0000313" key="7">
    <source>
        <dbReference type="Proteomes" id="UP000199225"/>
    </source>
</evidence>
<keyword evidence="3" id="KW-0804">Transcription</keyword>
<dbReference type="InterPro" id="IPR041612">
    <property type="entry name" value="YfiR_C"/>
</dbReference>
<dbReference type="InterPro" id="IPR023772">
    <property type="entry name" value="DNA-bd_HTH_TetR-type_CS"/>
</dbReference>
<dbReference type="PANTHER" id="PTHR47506:SF6">
    <property type="entry name" value="HTH-TYPE TRANSCRIPTIONAL REPRESSOR NEMR"/>
    <property type="match status" value="1"/>
</dbReference>
<evidence type="ECO:0000256" key="4">
    <source>
        <dbReference type="PROSITE-ProRule" id="PRU00335"/>
    </source>
</evidence>
<gene>
    <name evidence="6" type="ORF">SAMN04490247_0747</name>
</gene>
<dbReference type="SUPFAM" id="SSF48498">
    <property type="entry name" value="Tetracyclin repressor-like, C-terminal domain"/>
    <property type="match status" value="1"/>
</dbReference>
<evidence type="ECO:0000313" key="6">
    <source>
        <dbReference type="EMBL" id="SDJ10538.1"/>
    </source>
</evidence>
<dbReference type="STRING" id="86666.SAMN04490247_0747"/>
<organism evidence="6 7">
    <name type="scientific">Salimicrobium halophilum</name>
    <dbReference type="NCBI Taxonomy" id="86666"/>
    <lineage>
        <taxon>Bacteria</taxon>
        <taxon>Bacillati</taxon>
        <taxon>Bacillota</taxon>
        <taxon>Bacilli</taxon>
        <taxon>Bacillales</taxon>
        <taxon>Bacillaceae</taxon>
        <taxon>Salimicrobium</taxon>
    </lineage>
</organism>
<dbReference type="AlphaFoldDB" id="A0A1G8R0S0"/>
<dbReference type="PRINTS" id="PR00455">
    <property type="entry name" value="HTHTETR"/>
</dbReference>
<dbReference type="Proteomes" id="UP000199225">
    <property type="component" value="Unassembled WGS sequence"/>
</dbReference>
<dbReference type="OrthoDB" id="9814703at2"/>
<keyword evidence="7" id="KW-1185">Reference proteome</keyword>
<feature type="domain" description="HTH tetR-type" evidence="5">
    <location>
        <begin position="11"/>
        <end position="71"/>
    </location>
</feature>
<proteinExistence type="predicted"/>
<dbReference type="Gene3D" id="1.10.357.10">
    <property type="entry name" value="Tetracycline Repressor, domain 2"/>
    <property type="match status" value="1"/>
</dbReference>
<dbReference type="SUPFAM" id="SSF46689">
    <property type="entry name" value="Homeodomain-like"/>
    <property type="match status" value="1"/>
</dbReference>
<dbReference type="InterPro" id="IPR001647">
    <property type="entry name" value="HTH_TetR"/>
</dbReference>
<dbReference type="EMBL" id="FNEV01000002">
    <property type="protein sequence ID" value="SDJ10538.1"/>
    <property type="molecule type" value="Genomic_DNA"/>
</dbReference>
<dbReference type="RefSeq" id="WP_093192218.1">
    <property type="nucleotide sequence ID" value="NZ_FNEV01000002.1"/>
</dbReference>